<evidence type="ECO:0000256" key="1">
    <source>
        <dbReference type="ARBA" id="ARBA00005417"/>
    </source>
</evidence>
<dbReference type="SUPFAM" id="SSF52540">
    <property type="entry name" value="P-loop containing nucleoside triphosphate hydrolases"/>
    <property type="match status" value="1"/>
</dbReference>
<dbReference type="InterPro" id="IPR050166">
    <property type="entry name" value="ABC_transporter_ATP-bind"/>
</dbReference>
<dbReference type="SMART" id="SM00382">
    <property type="entry name" value="AAA"/>
    <property type="match status" value="1"/>
</dbReference>
<dbReference type="Proteomes" id="UP001336250">
    <property type="component" value="Unassembled WGS sequence"/>
</dbReference>
<keyword evidence="4" id="KW-0547">Nucleotide-binding</keyword>
<dbReference type="PROSITE" id="PS00211">
    <property type="entry name" value="ABC_TRANSPORTER_1"/>
    <property type="match status" value="1"/>
</dbReference>
<dbReference type="InterPro" id="IPR003439">
    <property type="entry name" value="ABC_transporter-like_ATP-bd"/>
</dbReference>
<protein>
    <submittedName>
        <fullName evidence="8">ATP-binding cassette domain-containing protein</fullName>
    </submittedName>
</protein>
<accession>A0AAW9QPB9</accession>
<feature type="domain" description="ABC transporter" evidence="7">
    <location>
        <begin position="32"/>
        <end position="255"/>
    </location>
</feature>
<comment type="caution">
    <text evidence="8">The sequence shown here is derived from an EMBL/GenBank/DDBJ whole genome shotgun (WGS) entry which is preliminary data.</text>
</comment>
<proteinExistence type="inferred from homology"/>
<keyword evidence="5 8" id="KW-0067">ATP-binding</keyword>
<gene>
    <name evidence="8" type="ORF">V4F39_25215</name>
</gene>
<feature type="region of interest" description="Disordered" evidence="6">
    <location>
        <begin position="1"/>
        <end position="23"/>
    </location>
</feature>
<dbReference type="InterPro" id="IPR027417">
    <property type="entry name" value="P-loop_NTPase"/>
</dbReference>
<organism evidence="8 9">
    <name type="scientific">Aquincola agrisoli</name>
    <dbReference type="NCBI Taxonomy" id="3119538"/>
    <lineage>
        <taxon>Bacteria</taxon>
        <taxon>Pseudomonadati</taxon>
        <taxon>Pseudomonadota</taxon>
        <taxon>Betaproteobacteria</taxon>
        <taxon>Burkholderiales</taxon>
        <taxon>Sphaerotilaceae</taxon>
        <taxon>Aquincola</taxon>
    </lineage>
</organism>
<evidence type="ECO:0000256" key="4">
    <source>
        <dbReference type="ARBA" id="ARBA00022741"/>
    </source>
</evidence>
<dbReference type="PANTHER" id="PTHR42788">
    <property type="entry name" value="TAURINE IMPORT ATP-BINDING PROTEIN-RELATED"/>
    <property type="match status" value="1"/>
</dbReference>
<evidence type="ECO:0000313" key="8">
    <source>
        <dbReference type="EMBL" id="MEF7617237.1"/>
    </source>
</evidence>
<dbReference type="GO" id="GO:0016887">
    <property type="term" value="F:ATP hydrolysis activity"/>
    <property type="evidence" value="ECO:0007669"/>
    <property type="project" value="InterPro"/>
</dbReference>
<evidence type="ECO:0000256" key="2">
    <source>
        <dbReference type="ARBA" id="ARBA00022448"/>
    </source>
</evidence>
<evidence type="ECO:0000256" key="3">
    <source>
        <dbReference type="ARBA" id="ARBA00022475"/>
    </source>
</evidence>
<evidence type="ECO:0000256" key="5">
    <source>
        <dbReference type="ARBA" id="ARBA00022840"/>
    </source>
</evidence>
<keyword evidence="2" id="KW-0813">Transport</keyword>
<comment type="similarity">
    <text evidence="1">Belongs to the ABC transporter superfamily.</text>
</comment>
<dbReference type="Pfam" id="PF00005">
    <property type="entry name" value="ABC_tran"/>
    <property type="match status" value="1"/>
</dbReference>
<keyword evidence="3" id="KW-0472">Membrane</keyword>
<keyword evidence="9" id="KW-1185">Reference proteome</keyword>
<dbReference type="PANTHER" id="PTHR42788:SF13">
    <property type="entry name" value="ALIPHATIC SULFONATES IMPORT ATP-BINDING PROTEIN SSUB"/>
    <property type="match status" value="1"/>
</dbReference>
<dbReference type="GO" id="GO:0005524">
    <property type="term" value="F:ATP binding"/>
    <property type="evidence" value="ECO:0007669"/>
    <property type="project" value="UniProtKB-KW"/>
</dbReference>
<evidence type="ECO:0000259" key="7">
    <source>
        <dbReference type="PROSITE" id="PS50893"/>
    </source>
</evidence>
<dbReference type="PROSITE" id="PS50893">
    <property type="entry name" value="ABC_TRANSPORTER_2"/>
    <property type="match status" value="1"/>
</dbReference>
<evidence type="ECO:0000256" key="6">
    <source>
        <dbReference type="SAM" id="MobiDB-lite"/>
    </source>
</evidence>
<dbReference type="Gene3D" id="3.40.50.300">
    <property type="entry name" value="P-loop containing nucleotide triphosphate hydrolases"/>
    <property type="match status" value="1"/>
</dbReference>
<name>A0AAW9QPB9_9BURK</name>
<dbReference type="InterPro" id="IPR017871">
    <property type="entry name" value="ABC_transporter-like_CS"/>
</dbReference>
<sequence length="262" mass="28158">MPALAAAPAGAASCRPPGGTAAGPRPAGLPLVELAQVEVRFAGVTALQGLTLTLRRGERLLLVGANGSGKSTLLRVLHGLQPFDGRSRRHPLQPEGRAPVVAMLFQRPFLLSLSVRQNVLLGLWLRRVPRAQREGRCREALERVGLAAMAGRPARTLSGGQQQRLALARAWALAPDLLLLDEPTASLDPGAKREIEALIEQIGADVTLVMSTHNLGQAKRLADRVGYLEQGRLVAVLPTEQFFNGELPREAAQFLRGELPWS</sequence>
<dbReference type="EMBL" id="JAZIBG010000056">
    <property type="protein sequence ID" value="MEF7617237.1"/>
    <property type="molecule type" value="Genomic_DNA"/>
</dbReference>
<dbReference type="AlphaFoldDB" id="A0AAW9QPB9"/>
<evidence type="ECO:0000313" key="9">
    <source>
        <dbReference type="Proteomes" id="UP001336250"/>
    </source>
</evidence>
<dbReference type="InterPro" id="IPR003593">
    <property type="entry name" value="AAA+_ATPase"/>
</dbReference>
<keyword evidence="3" id="KW-1003">Cell membrane</keyword>
<reference evidence="8 9" key="1">
    <citation type="submission" date="2024-02" db="EMBL/GenBank/DDBJ databases">
        <title>Genome sequence of Aquincola sp. MAHUQ-54.</title>
        <authorList>
            <person name="Huq M.A."/>
        </authorList>
    </citation>
    <scope>NUCLEOTIDE SEQUENCE [LARGE SCALE GENOMIC DNA]</scope>
    <source>
        <strain evidence="8 9">MAHUQ-54</strain>
    </source>
</reference>